<dbReference type="OrthoDB" id="3376377at2"/>
<accession>A0A1R0KU60</accession>
<feature type="signal peptide" evidence="1">
    <location>
        <begin position="1"/>
        <end position="46"/>
    </location>
</feature>
<evidence type="ECO:0008006" key="4">
    <source>
        <dbReference type="Google" id="ProtNLM"/>
    </source>
</evidence>
<gene>
    <name evidence="2" type="ORF">BS329_15270</name>
</gene>
<protein>
    <recommendedName>
        <fullName evidence="4">Ricin B lectin domain-containing protein</fullName>
    </recommendedName>
</protein>
<keyword evidence="3" id="KW-1185">Reference proteome</keyword>
<evidence type="ECO:0000313" key="2">
    <source>
        <dbReference type="EMBL" id="OLZ51625.1"/>
    </source>
</evidence>
<sequence length="185" mass="19748">MSANFDKRATVTVARRGPRRAAMLVATTLGLSTATMLGPIAATANAAPCGVSAYSAGVTVNTTSYAPDFRISITPTDNARWAQVSGRGREATVQLWHDVQGCVPGLYHGLADSIYQQIECHVIFGRIDSETGPTFDLESWHAPLATPDLKNYIDTRCLNNVTPGWKGTGRNLPGGLDQRSNSTIA</sequence>
<feature type="chain" id="PRO_5013023109" description="Ricin B lectin domain-containing protein" evidence="1">
    <location>
        <begin position="47"/>
        <end position="185"/>
    </location>
</feature>
<organism evidence="2 3">
    <name type="scientific">Amycolatopsis coloradensis</name>
    <dbReference type="NCBI Taxonomy" id="76021"/>
    <lineage>
        <taxon>Bacteria</taxon>
        <taxon>Bacillati</taxon>
        <taxon>Actinomycetota</taxon>
        <taxon>Actinomycetes</taxon>
        <taxon>Pseudonocardiales</taxon>
        <taxon>Pseudonocardiaceae</taxon>
        <taxon>Amycolatopsis</taxon>
    </lineage>
</organism>
<comment type="caution">
    <text evidence="2">The sequence shown here is derived from an EMBL/GenBank/DDBJ whole genome shotgun (WGS) entry which is preliminary data.</text>
</comment>
<dbReference type="Proteomes" id="UP000187486">
    <property type="component" value="Unassembled WGS sequence"/>
</dbReference>
<proteinExistence type="predicted"/>
<keyword evidence="1" id="KW-0732">Signal</keyword>
<dbReference type="AlphaFoldDB" id="A0A1R0KU60"/>
<evidence type="ECO:0000313" key="3">
    <source>
        <dbReference type="Proteomes" id="UP000187486"/>
    </source>
</evidence>
<reference evidence="2 3" key="1">
    <citation type="submission" date="2016-01" db="EMBL/GenBank/DDBJ databases">
        <title>Amycolatopsis coloradensis genome sequencing and assembly.</title>
        <authorList>
            <person name="Mayilraj S."/>
        </authorList>
    </citation>
    <scope>NUCLEOTIDE SEQUENCE [LARGE SCALE GENOMIC DNA]</scope>
    <source>
        <strain evidence="2 3">DSM 44225</strain>
    </source>
</reference>
<evidence type="ECO:0000256" key="1">
    <source>
        <dbReference type="SAM" id="SignalP"/>
    </source>
</evidence>
<dbReference type="RefSeq" id="WP_076161168.1">
    <property type="nucleotide sequence ID" value="NZ_MQUQ01000007.1"/>
</dbReference>
<dbReference type="EMBL" id="MQUQ01000007">
    <property type="protein sequence ID" value="OLZ51625.1"/>
    <property type="molecule type" value="Genomic_DNA"/>
</dbReference>
<name>A0A1R0KU60_9PSEU</name>